<dbReference type="SUPFAM" id="SSF50249">
    <property type="entry name" value="Nucleic acid-binding proteins"/>
    <property type="match status" value="1"/>
</dbReference>
<dbReference type="CDD" id="cd04496">
    <property type="entry name" value="SSB_OBF"/>
    <property type="match status" value="1"/>
</dbReference>
<comment type="subcellular location">
    <subcellularLocation>
        <location evidence="2">Mitochondrion</location>
    </subcellularLocation>
</comment>
<dbReference type="PANTHER" id="PTHR10302">
    <property type="entry name" value="SINGLE-STRANDED DNA-BINDING PROTEIN"/>
    <property type="match status" value="1"/>
</dbReference>
<name>A0AA40CPC7_9PEZI</name>
<dbReference type="PIRSF" id="PIRSF002070">
    <property type="entry name" value="SSB"/>
    <property type="match status" value="1"/>
</dbReference>
<dbReference type="Gene3D" id="2.40.50.140">
    <property type="entry name" value="Nucleic acid-binding proteins"/>
    <property type="match status" value="1"/>
</dbReference>
<keyword evidence="4" id="KW-1185">Reference proteome</keyword>
<dbReference type="AlphaFoldDB" id="A0AA40CPC7"/>
<evidence type="ECO:0000256" key="2">
    <source>
        <dbReference type="PIRNR" id="PIRNR002070"/>
    </source>
</evidence>
<dbReference type="GO" id="GO:0006264">
    <property type="term" value="P:mitochondrial DNA replication"/>
    <property type="evidence" value="ECO:0007669"/>
    <property type="project" value="TreeGrafter"/>
</dbReference>
<dbReference type="PROSITE" id="PS50935">
    <property type="entry name" value="SSB"/>
    <property type="match status" value="1"/>
</dbReference>
<evidence type="ECO:0000313" key="4">
    <source>
        <dbReference type="Proteomes" id="UP001174936"/>
    </source>
</evidence>
<accession>A0AA40CPC7</accession>
<dbReference type="PANTHER" id="PTHR10302:SF0">
    <property type="entry name" value="SINGLE-STRANDED DNA-BINDING PROTEIN, MITOCHONDRIAL"/>
    <property type="match status" value="1"/>
</dbReference>
<keyword evidence="1 2" id="KW-0238">DNA-binding</keyword>
<dbReference type="EMBL" id="JAULSV010000004">
    <property type="protein sequence ID" value="KAK0646341.1"/>
    <property type="molecule type" value="Genomic_DNA"/>
</dbReference>
<gene>
    <name evidence="3" type="ORF">B0T16DRAFT_493327</name>
</gene>
<dbReference type="GO" id="GO:0042645">
    <property type="term" value="C:mitochondrial nucleoid"/>
    <property type="evidence" value="ECO:0007669"/>
    <property type="project" value="TreeGrafter"/>
</dbReference>
<proteinExistence type="predicted"/>
<keyword evidence="2" id="KW-0496">Mitochondrion</keyword>
<comment type="caution">
    <text evidence="3">The sequence shown here is derived from an EMBL/GenBank/DDBJ whole genome shotgun (WGS) entry which is preliminary data.</text>
</comment>
<reference evidence="3" key="1">
    <citation type="submission" date="2023-06" db="EMBL/GenBank/DDBJ databases">
        <title>Genome-scale phylogeny and comparative genomics of the fungal order Sordariales.</title>
        <authorList>
            <consortium name="Lawrence Berkeley National Laboratory"/>
            <person name="Hensen N."/>
            <person name="Bonometti L."/>
            <person name="Westerberg I."/>
            <person name="Brannstrom I.O."/>
            <person name="Guillou S."/>
            <person name="Cros-Aarteil S."/>
            <person name="Calhoun S."/>
            <person name="Haridas S."/>
            <person name="Kuo A."/>
            <person name="Mondo S."/>
            <person name="Pangilinan J."/>
            <person name="Riley R."/>
            <person name="Labutti K."/>
            <person name="Andreopoulos B."/>
            <person name="Lipzen A."/>
            <person name="Chen C."/>
            <person name="Yanf M."/>
            <person name="Daum C."/>
            <person name="Ng V."/>
            <person name="Clum A."/>
            <person name="Steindorff A."/>
            <person name="Ohm R."/>
            <person name="Martin F."/>
            <person name="Silar P."/>
            <person name="Natvig D."/>
            <person name="Lalanne C."/>
            <person name="Gautier V."/>
            <person name="Ament-Velasquez S.L."/>
            <person name="Kruys A."/>
            <person name="Hutchinson M.I."/>
            <person name="Powell A.J."/>
            <person name="Barry K."/>
            <person name="Miller A.N."/>
            <person name="Grigoriev I.V."/>
            <person name="Debuchy R."/>
            <person name="Gladieux P."/>
            <person name="Thoren M.H."/>
            <person name="Johannesson H."/>
        </authorList>
    </citation>
    <scope>NUCLEOTIDE SEQUENCE</scope>
    <source>
        <strain evidence="3">SMH2532-1</strain>
    </source>
</reference>
<evidence type="ECO:0000313" key="3">
    <source>
        <dbReference type="EMBL" id="KAK0646341.1"/>
    </source>
</evidence>
<dbReference type="InterPro" id="IPR000424">
    <property type="entry name" value="Primosome_PriB/ssb"/>
</dbReference>
<dbReference type="Pfam" id="PF00436">
    <property type="entry name" value="SSB"/>
    <property type="match status" value="1"/>
</dbReference>
<organism evidence="3 4">
    <name type="scientific">Cercophora newfieldiana</name>
    <dbReference type="NCBI Taxonomy" id="92897"/>
    <lineage>
        <taxon>Eukaryota</taxon>
        <taxon>Fungi</taxon>
        <taxon>Dikarya</taxon>
        <taxon>Ascomycota</taxon>
        <taxon>Pezizomycotina</taxon>
        <taxon>Sordariomycetes</taxon>
        <taxon>Sordariomycetidae</taxon>
        <taxon>Sordariales</taxon>
        <taxon>Lasiosphaeriaceae</taxon>
        <taxon>Cercophora</taxon>
    </lineage>
</organism>
<dbReference type="InterPro" id="IPR011344">
    <property type="entry name" value="ssDNA-bd"/>
</dbReference>
<dbReference type="Proteomes" id="UP001174936">
    <property type="component" value="Unassembled WGS sequence"/>
</dbReference>
<dbReference type="GO" id="GO:0003697">
    <property type="term" value="F:single-stranded DNA binding"/>
    <property type="evidence" value="ECO:0007669"/>
    <property type="project" value="InterPro"/>
</dbReference>
<dbReference type="InterPro" id="IPR012340">
    <property type="entry name" value="NA-bd_OB-fold"/>
</dbReference>
<protein>
    <recommendedName>
        <fullName evidence="2">Single-stranded DNA-binding protein</fullName>
    </recommendedName>
</protein>
<evidence type="ECO:0000256" key="1">
    <source>
        <dbReference type="ARBA" id="ARBA00023125"/>
    </source>
</evidence>
<sequence>MSAFLRTSAVRVSARAFSTTAPRPLARITIVGNLAAPPELHPTSTGNEILRYSVASSSGSRENRVTSWFNITSFEGEGPRRDYLQSLPKGALVYIEGDASMSSYTDAEGKPRKSLSVIQRHLEVLRRPDTSAD</sequence>